<dbReference type="EMBL" id="NBTZ01000161">
    <property type="protein sequence ID" value="OTP66357.1"/>
    <property type="molecule type" value="Genomic_DNA"/>
</dbReference>
<name>A0A242M5C5_CABSO</name>
<reference evidence="2 3" key="1">
    <citation type="submission" date="2017-03" db="EMBL/GenBank/DDBJ databases">
        <title>Genome analysis of strain PAMC 26577.</title>
        <authorList>
            <person name="Oh H.-M."/>
            <person name="Yang J.-A."/>
        </authorList>
    </citation>
    <scope>NUCLEOTIDE SEQUENCE [LARGE SCALE GENOMIC DNA]</scope>
    <source>
        <strain evidence="2 3">PAMC 26577</strain>
    </source>
</reference>
<dbReference type="AlphaFoldDB" id="A0A242M5C5"/>
<evidence type="ECO:0000313" key="3">
    <source>
        <dbReference type="Proteomes" id="UP000195221"/>
    </source>
</evidence>
<evidence type="ECO:0000256" key="1">
    <source>
        <dbReference type="SAM" id="MobiDB-lite"/>
    </source>
</evidence>
<gene>
    <name evidence="2" type="ORF">PAMC26577_37870</name>
</gene>
<protein>
    <submittedName>
        <fullName evidence="2">Uncharacterized protein</fullName>
    </submittedName>
</protein>
<dbReference type="Proteomes" id="UP000195221">
    <property type="component" value="Unassembled WGS sequence"/>
</dbReference>
<evidence type="ECO:0000313" key="2">
    <source>
        <dbReference type="EMBL" id="OTP66357.1"/>
    </source>
</evidence>
<organism evidence="2 3">
    <name type="scientific">Caballeronia sordidicola</name>
    <name type="common">Burkholderia sordidicola</name>
    <dbReference type="NCBI Taxonomy" id="196367"/>
    <lineage>
        <taxon>Bacteria</taxon>
        <taxon>Pseudomonadati</taxon>
        <taxon>Pseudomonadota</taxon>
        <taxon>Betaproteobacteria</taxon>
        <taxon>Burkholderiales</taxon>
        <taxon>Burkholderiaceae</taxon>
        <taxon>Caballeronia</taxon>
    </lineage>
</organism>
<proteinExistence type="predicted"/>
<feature type="compositionally biased region" description="Basic and acidic residues" evidence="1">
    <location>
        <begin position="1"/>
        <end position="15"/>
    </location>
</feature>
<accession>A0A242M5C5</accession>
<sequence length="60" mass="6670">MKLKYANDFESDGRTRAHRCPSAARKSNAFSFDVTSKPNASKKYLASDIDGTLSAKWSIE</sequence>
<comment type="caution">
    <text evidence="2">The sequence shown here is derived from an EMBL/GenBank/DDBJ whole genome shotgun (WGS) entry which is preliminary data.</text>
</comment>
<feature type="region of interest" description="Disordered" evidence="1">
    <location>
        <begin position="1"/>
        <end position="22"/>
    </location>
</feature>